<dbReference type="PROSITE" id="PS50943">
    <property type="entry name" value="HTH_CROC1"/>
    <property type="match status" value="1"/>
</dbReference>
<reference evidence="3 4" key="1">
    <citation type="submission" date="2019-04" db="EMBL/GenBank/DDBJ databases">
        <title>Draft genome sequences for three unisolated Alnus-infective Frankia Sp+ strains, AgTrS, AiOr and AvVan, the first sequenced Frankia strains able to sporulate in-planta.</title>
        <authorList>
            <person name="Bethencourt L."/>
            <person name="Vautrin F."/>
            <person name="Taib N."/>
            <person name="Dubost A."/>
            <person name="Castro-Garcia L."/>
            <person name="Imbaud O."/>
            <person name="Abrouk D."/>
            <person name="Fournier P."/>
            <person name="Briolay J."/>
            <person name="Nguyen A."/>
            <person name="Normand P."/>
            <person name="Fernandez M.P."/>
            <person name="Brochier-Armanet C."/>
            <person name="Herrera-Belaroussi A."/>
        </authorList>
    </citation>
    <scope>NUCLEOTIDE SEQUENCE [LARGE SCALE GENOMIC DNA]</scope>
    <source>
        <strain evidence="3 4">AvVan</strain>
    </source>
</reference>
<dbReference type="AlphaFoldDB" id="A0A4S5DGG7"/>
<dbReference type="InterPro" id="IPR010982">
    <property type="entry name" value="Lambda_DNA-bd_dom_sf"/>
</dbReference>
<feature type="domain" description="HTH cro/C1-type" evidence="2">
    <location>
        <begin position="13"/>
        <end position="67"/>
    </location>
</feature>
<dbReference type="Proteomes" id="UP000305282">
    <property type="component" value="Unassembled WGS sequence"/>
</dbReference>
<organism evidence="3 4">
    <name type="scientific">Candidatus Frankia alpina</name>
    <dbReference type="NCBI Taxonomy" id="2699483"/>
    <lineage>
        <taxon>Bacteria</taxon>
        <taxon>Bacillati</taxon>
        <taxon>Actinomycetota</taxon>
        <taxon>Actinomycetes</taxon>
        <taxon>Frankiales</taxon>
        <taxon>Frankiaceae</taxon>
        <taxon>Frankia</taxon>
    </lineage>
</organism>
<comment type="caution">
    <text evidence="3">The sequence shown here is derived from an EMBL/GenBank/DDBJ whole genome shotgun (WGS) entry which is preliminary data.</text>
</comment>
<evidence type="ECO:0000313" key="4">
    <source>
        <dbReference type="Proteomes" id="UP000305282"/>
    </source>
</evidence>
<dbReference type="OrthoDB" id="3218180at2"/>
<sequence>MGRPRRGELSPRLAKYRQAANLTQQEVADRIGTTAEMVRRHERGIALPIKFYRLKYCELFAATEDQLGLRASTEAPDSRASSGPSVTAVQTTVRDSDNESTLDIFRRIHKFSGTPFNGEIV</sequence>
<feature type="region of interest" description="Disordered" evidence="1">
    <location>
        <begin position="70"/>
        <end position="94"/>
    </location>
</feature>
<feature type="compositionally biased region" description="Polar residues" evidence="1">
    <location>
        <begin position="79"/>
        <end position="93"/>
    </location>
</feature>
<keyword evidence="4" id="KW-1185">Reference proteome</keyword>
<dbReference type="SMART" id="SM00530">
    <property type="entry name" value="HTH_XRE"/>
    <property type="match status" value="1"/>
</dbReference>
<gene>
    <name evidence="3" type="ORF">E7Y31_18125</name>
</gene>
<dbReference type="RefSeq" id="WP_136449112.1">
    <property type="nucleotide sequence ID" value="NZ_SSXH01000570.1"/>
</dbReference>
<dbReference type="CDD" id="cd00093">
    <property type="entry name" value="HTH_XRE"/>
    <property type="match status" value="1"/>
</dbReference>
<name>A0A4S5DGG7_9ACTN</name>
<evidence type="ECO:0000256" key="1">
    <source>
        <dbReference type="SAM" id="MobiDB-lite"/>
    </source>
</evidence>
<accession>A0A4S5DGG7</accession>
<dbReference type="SUPFAM" id="SSF47413">
    <property type="entry name" value="lambda repressor-like DNA-binding domains"/>
    <property type="match status" value="1"/>
</dbReference>
<proteinExistence type="predicted"/>
<dbReference type="GO" id="GO:0003677">
    <property type="term" value="F:DNA binding"/>
    <property type="evidence" value="ECO:0007669"/>
    <property type="project" value="InterPro"/>
</dbReference>
<dbReference type="InterPro" id="IPR001387">
    <property type="entry name" value="Cro/C1-type_HTH"/>
</dbReference>
<dbReference type="Gene3D" id="1.10.260.40">
    <property type="entry name" value="lambda repressor-like DNA-binding domains"/>
    <property type="match status" value="1"/>
</dbReference>
<protein>
    <submittedName>
        <fullName evidence="3">Helix-turn-helix transcriptional regulator</fullName>
    </submittedName>
</protein>
<dbReference type="Pfam" id="PF13560">
    <property type="entry name" value="HTH_31"/>
    <property type="match status" value="1"/>
</dbReference>
<feature type="non-terminal residue" evidence="3">
    <location>
        <position position="121"/>
    </location>
</feature>
<evidence type="ECO:0000259" key="2">
    <source>
        <dbReference type="PROSITE" id="PS50943"/>
    </source>
</evidence>
<evidence type="ECO:0000313" key="3">
    <source>
        <dbReference type="EMBL" id="THJ58420.1"/>
    </source>
</evidence>
<dbReference type="EMBL" id="SSXH01000570">
    <property type="protein sequence ID" value="THJ58420.1"/>
    <property type="molecule type" value="Genomic_DNA"/>
</dbReference>